<accession>A0ABY8J2G0</accession>
<proteinExistence type="predicted"/>
<dbReference type="EMBL" id="CP121671">
    <property type="protein sequence ID" value="WFT76678.1"/>
    <property type="molecule type" value="Genomic_DNA"/>
</dbReference>
<organism evidence="1 2">
    <name type="scientific">Halobacillus naozhouensis</name>
    <dbReference type="NCBI Taxonomy" id="554880"/>
    <lineage>
        <taxon>Bacteria</taxon>
        <taxon>Bacillati</taxon>
        <taxon>Bacillota</taxon>
        <taxon>Bacilli</taxon>
        <taxon>Bacillales</taxon>
        <taxon>Bacillaceae</taxon>
        <taxon>Halobacillus</taxon>
    </lineage>
</organism>
<name>A0ABY8J2G0_9BACI</name>
<dbReference type="RefSeq" id="WP_283078627.1">
    <property type="nucleotide sequence ID" value="NZ_CP121671.1"/>
</dbReference>
<sequence>MKKLYIPFILIFILLGCSNGEEKPNGEQSTAETLSLEEQITNVMAEKELKNKEIIDYDIKDNFVYVIFKNEHPGNTHNPDLVILKNNNGKIKWVAGPDDRTQSMSLQGAGVMVFGRDKGPSVTILLPDELPKKTNIKGVKVLGESAKAVTYVKELTKDYYKKNMYWIAYTNEEPTHEDFEFIME</sequence>
<evidence type="ECO:0008006" key="3">
    <source>
        <dbReference type="Google" id="ProtNLM"/>
    </source>
</evidence>
<dbReference type="Proteomes" id="UP001221597">
    <property type="component" value="Chromosome"/>
</dbReference>
<keyword evidence="2" id="KW-1185">Reference proteome</keyword>
<reference evidence="1 2" key="1">
    <citation type="submission" date="2023-04" db="EMBL/GenBank/DDBJ databases">
        <title>Genome sequence of Halobacillus naozhouensis KACC 21980.</title>
        <authorList>
            <person name="Kim S."/>
            <person name="Heo J."/>
            <person name="Kwon S.-W."/>
        </authorList>
    </citation>
    <scope>NUCLEOTIDE SEQUENCE [LARGE SCALE GENOMIC DNA]</scope>
    <source>
        <strain evidence="1 2">KCTC 13234</strain>
    </source>
</reference>
<evidence type="ECO:0000313" key="1">
    <source>
        <dbReference type="EMBL" id="WFT76678.1"/>
    </source>
</evidence>
<evidence type="ECO:0000313" key="2">
    <source>
        <dbReference type="Proteomes" id="UP001221597"/>
    </source>
</evidence>
<protein>
    <recommendedName>
        <fullName evidence="3">Lipoprotein</fullName>
    </recommendedName>
</protein>
<dbReference type="PROSITE" id="PS51257">
    <property type="entry name" value="PROKAR_LIPOPROTEIN"/>
    <property type="match status" value="1"/>
</dbReference>
<gene>
    <name evidence="1" type="ORF">P9989_10090</name>
</gene>